<name>A0A2T6B2S7_9RHOB</name>
<proteinExistence type="predicted"/>
<comment type="caution">
    <text evidence="1">The sequence shown here is derived from an EMBL/GenBank/DDBJ whole genome shotgun (WGS) entry which is preliminary data.</text>
</comment>
<dbReference type="NCBIfam" id="TIGR03292">
    <property type="entry name" value="PhnH_redo"/>
    <property type="match status" value="1"/>
</dbReference>
<dbReference type="GO" id="GO:0019634">
    <property type="term" value="P:organic phosphonate metabolic process"/>
    <property type="evidence" value="ECO:0007669"/>
    <property type="project" value="InterPro"/>
</dbReference>
<dbReference type="Proteomes" id="UP000244224">
    <property type="component" value="Unassembled WGS sequence"/>
</dbReference>
<organism evidence="1 2">
    <name type="scientific">Gemmobacter caeni</name>
    <dbReference type="NCBI Taxonomy" id="589035"/>
    <lineage>
        <taxon>Bacteria</taxon>
        <taxon>Pseudomonadati</taxon>
        <taxon>Pseudomonadota</taxon>
        <taxon>Alphaproteobacteria</taxon>
        <taxon>Rhodobacterales</taxon>
        <taxon>Paracoccaceae</taxon>
        <taxon>Gemmobacter</taxon>
    </lineage>
</organism>
<keyword evidence="2" id="KW-1185">Reference proteome</keyword>
<dbReference type="AlphaFoldDB" id="A0A2T6B2S7"/>
<dbReference type="EMBL" id="QBKP01000005">
    <property type="protein sequence ID" value="PTX50376.1"/>
    <property type="molecule type" value="Genomic_DNA"/>
</dbReference>
<dbReference type="InterPro" id="IPR038058">
    <property type="entry name" value="PhnH-like_sp"/>
</dbReference>
<dbReference type="Gene3D" id="3.40.50.11310">
    <property type="entry name" value="Bacterial phosphonate metabolism protein PhnH"/>
    <property type="match status" value="1"/>
</dbReference>
<evidence type="ECO:0000313" key="1">
    <source>
        <dbReference type="EMBL" id="PTX50376.1"/>
    </source>
</evidence>
<dbReference type="RefSeq" id="WP_108128622.1">
    <property type="nucleotide sequence ID" value="NZ_QBKP01000005.1"/>
</dbReference>
<dbReference type="SUPFAM" id="SSF159709">
    <property type="entry name" value="PhnH-like"/>
    <property type="match status" value="1"/>
</dbReference>
<dbReference type="Pfam" id="PF05845">
    <property type="entry name" value="PhnH"/>
    <property type="match status" value="1"/>
</dbReference>
<dbReference type="PIRSF" id="PIRSF020680">
    <property type="entry name" value="PhnH"/>
    <property type="match status" value="1"/>
</dbReference>
<dbReference type="OrthoDB" id="9814509at2"/>
<gene>
    <name evidence="1" type="ORF">C8N34_10519</name>
</gene>
<protein>
    <submittedName>
        <fullName evidence="1">Alpha-D-ribose 1-methylphosphonate 5-triphosphate synthase subunit PhnH</fullName>
    </submittedName>
</protein>
<sequence>MTPEALTGGFTNAATDAAIAFRAALEAMARPGTLHRMAGVIPPAPLSPAAGALLLTLADTTTPVHLAGAVDCPAVRDWITFHTGAPFAPADQADFAVGGWAALQPLTRFRIGQPDYPDRSTTLIVELPALSTTGATLRGPGIRYTAQLSLPEIAAFRANRALFPLGFDCYFTSGDTLAALPRSTLVEEA</sequence>
<evidence type="ECO:0000313" key="2">
    <source>
        <dbReference type="Proteomes" id="UP000244224"/>
    </source>
</evidence>
<dbReference type="InterPro" id="IPR008772">
    <property type="entry name" value="Phosphonate_metab_PhnH"/>
</dbReference>
<reference evidence="1 2" key="1">
    <citation type="submission" date="2018-04" db="EMBL/GenBank/DDBJ databases">
        <title>Genomic Encyclopedia of Archaeal and Bacterial Type Strains, Phase II (KMG-II): from individual species to whole genera.</title>
        <authorList>
            <person name="Goeker M."/>
        </authorList>
    </citation>
    <scope>NUCLEOTIDE SEQUENCE [LARGE SCALE GENOMIC DNA]</scope>
    <source>
        <strain evidence="1 2">DSM 21823</strain>
    </source>
</reference>
<accession>A0A2T6B2S7</accession>